<evidence type="ECO:0000313" key="1">
    <source>
        <dbReference type="EMBL" id="VYT61573.1"/>
    </source>
</evidence>
<dbReference type="InterPro" id="IPR007337">
    <property type="entry name" value="RelB/DinJ"/>
</dbReference>
<dbReference type="Pfam" id="PF04221">
    <property type="entry name" value="RelB"/>
    <property type="match status" value="1"/>
</dbReference>
<accession>A0A6N2Y5Y7</accession>
<dbReference type="EMBL" id="CACRTN010000006">
    <property type="protein sequence ID" value="VYT61573.1"/>
    <property type="molecule type" value="Genomic_DNA"/>
</dbReference>
<proteinExistence type="predicted"/>
<organism evidence="1">
    <name type="scientific">Collinsella intestinalis</name>
    <dbReference type="NCBI Taxonomy" id="147207"/>
    <lineage>
        <taxon>Bacteria</taxon>
        <taxon>Bacillati</taxon>
        <taxon>Actinomycetota</taxon>
        <taxon>Coriobacteriia</taxon>
        <taxon>Coriobacteriales</taxon>
        <taxon>Coriobacteriaceae</taxon>
        <taxon>Collinsella</taxon>
    </lineage>
</organism>
<dbReference type="GO" id="GO:0006355">
    <property type="term" value="P:regulation of DNA-templated transcription"/>
    <property type="evidence" value="ECO:0007669"/>
    <property type="project" value="InterPro"/>
</dbReference>
<dbReference type="Gene3D" id="1.10.1220.10">
    <property type="entry name" value="Met repressor-like"/>
    <property type="match status" value="1"/>
</dbReference>
<reference evidence="1" key="1">
    <citation type="submission" date="2019-11" db="EMBL/GenBank/DDBJ databases">
        <authorList>
            <person name="Feng L."/>
        </authorList>
    </citation>
    <scope>NUCLEOTIDE SEQUENCE</scope>
    <source>
        <strain evidence="1">CintestinalisLFYP54</strain>
    </source>
</reference>
<dbReference type="RefSeq" id="WP_421756017.1">
    <property type="nucleotide sequence ID" value="NZ_CACRTN010000006.1"/>
</dbReference>
<protein>
    <submittedName>
        <fullName evidence="1">RelB antitoxin</fullName>
    </submittedName>
</protein>
<dbReference type="InterPro" id="IPR013321">
    <property type="entry name" value="Arc_rbn_hlx_hlx"/>
</dbReference>
<dbReference type="AlphaFoldDB" id="A0A6N2Y5Y7"/>
<gene>
    <name evidence="1" type="ORF">CILFYP54_01089</name>
</gene>
<name>A0A6N2Y5Y7_9ACTN</name>
<sequence length="97" mass="10261">MTTAAMCNKAVVKSTTDEETKREATELYGRLGMSLSTAINVFLRQSIAVGGMPFTPCDPFYSAPNMAALAEGLEQEARGEVAASCTADGFEDLMASL</sequence>